<organism evidence="2">
    <name type="scientific">uncultured Solirubrobacteraceae bacterium</name>
    <dbReference type="NCBI Taxonomy" id="1162706"/>
    <lineage>
        <taxon>Bacteria</taxon>
        <taxon>Bacillati</taxon>
        <taxon>Actinomycetota</taxon>
        <taxon>Thermoleophilia</taxon>
        <taxon>Solirubrobacterales</taxon>
        <taxon>Solirubrobacteraceae</taxon>
        <taxon>environmental samples</taxon>
    </lineage>
</organism>
<accession>A0A6J4SAG5</accession>
<gene>
    <name evidence="2" type="ORF">AVDCRST_MAG13-1852</name>
</gene>
<protein>
    <recommendedName>
        <fullName evidence="3">Acyl-CoA carboxylase subunit epsilon</fullName>
    </recommendedName>
</protein>
<evidence type="ECO:0000313" key="2">
    <source>
        <dbReference type="EMBL" id="CAA9493235.1"/>
    </source>
</evidence>
<dbReference type="AlphaFoldDB" id="A0A6J4SAG5"/>
<name>A0A6J4SAG5_9ACTN</name>
<reference evidence="2" key="1">
    <citation type="submission" date="2020-02" db="EMBL/GenBank/DDBJ databases">
        <authorList>
            <person name="Meier V. D."/>
        </authorList>
    </citation>
    <scope>NUCLEOTIDE SEQUENCE</scope>
    <source>
        <strain evidence="2">AVDCRST_MAG13</strain>
    </source>
</reference>
<sequence>MPNRRPRLELIAPSATPEEAAAVAAAIERFLRDTAPPPAPPARRRVSPWQRASLLEGTGREADAPSPWGDPHPWGS</sequence>
<evidence type="ECO:0000256" key="1">
    <source>
        <dbReference type="SAM" id="MobiDB-lite"/>
    </source>
</evidence>
<dbReference type="EMBL" id="CADCVO010000290">
    <property type="protein sequence ID" value="CAA9493235.1"/>
    <property type="molecule type" value="Genomic_DNA"/>
</dbReference>
<feature type="region of interest" description="Disordered" evidence="1">
    <location>
        <begin position="33"/>
        <end position="76"/>
    </location>
</feature>
<evidence type="ECO:0008006" key="3">
    <source>
        <dbReference type="Google" id="ProtNLM"/>
    </source>
</evidence>
<proteinExistence type="predicted"/>